<keyword evidence="5" id="KW-1185">Reference proteome</keyword>
<dbReference type="SUPFAM" id="SSF101898">
    <property type="entry name" value="NHL repeat"/>
    <property type="match status" value="1"/>
</dbReference>
<dbReference type="Proteomes" id="UP000000343">
    <property type="component" value="Chromosome"/>
</dbReference>
<organism evidence="5">
    <name type="scientific">Granulicella tundricola (strain ATCC BAA-1859 / DSM 23138 / MP5ACTX9)</name>
    <dbReference type="NCBI Taxonomy" id="1198114"/>
    <lineage>
        <taxon>Bacteria</taxon>
        <taxon>Pseudomonadati</taxon>
        <taxon>Acidobacteriota</taxon>
        <taxon>Terriglobia</taxon>
        <taxon>Terriglobales</taxon>
        <taxon>Acidobacteriaceae</taxon>
        <taxon>Granulicella</taxon>
    </lineage>
</organism>
<gene>
    <name evidence="4" type="ordered locus">AciX9_1066</name>
</gene>
<dbReference type="OrthoDB" id="111784at2"/>
<accession>E8X2Z5</accession>
<dbReference type="EMBL" id="CP002480">
    <property type="protein sequence ID" value="ADW68129.1"/>
    <property type="molecule type" value="Genomic_DNA"/>
</dbReference>
<name>E8X2Z5_GRATM</name>
<dbReference type="Gene3D" id="2.120.10.30">
    <property type="entry name" value="TolB, C-terminal domain"/>
    <property type="match status" value="1"/>
</dbReference>
<reference evidence="5" key="1">
    <citation type="submission" date="2011-01" db="EMBL/GenBank/DDBJ databases">
        <title>Complete sequence of chromosome of Acidobacterium sp. MP5ACTX9.</title>
        <authorList>
            <consortium name="US DOE Joint Genome Institute"/>
            <person name="Lucas S."/>
            <person name="Copeland A."/>
            <person name="Lapidus A."/>
            <person name="Cheng J.-F."/>
            <person name="Goodwin L."/>
            <person name="Pitluck S."/>
            <person name="Teshima H."/>
            <person name="Detter J.C."/>
            <person name="Han C."/>
            <person name="Tapia R."/>
            <person name="Land M."/>
            <person name="Hauser L."/>
            <person name="Kyrpides N."/>
            <person name="Ivanova N."/>
            <person name="Ovchinnikova G."/>
            <person name="Pagani I."/>
            <person name="Rawat S.R."/>
            <person name="Mannisto M."/>
            <person name="Haggblom M.M."/>
            <person name="Woyke T."/>
        </authorList>
    </citation>
    <scope>NUCLEOTIDE SEQUENCE [LARGE SCALE GENOMIC DNA]</scope>
    <source>
        <strain evidence="5">MP5ACTX9</strain>
    </source>
</reference>
<protein>
    <submittedName>
        <fullName evidence="4">NHL repeat containing protein</fullName>
    </submittedName>
</protein>
<dbReference type="GO" id="GO:0005576">
    <property type="term" value="C:extracellular region"/>
    <property type="evidence" value="ECO:0007669"/>
    <property type="project" value="TreeGrafter"/>
</dbReference>
<dbReference type="PROSITE" id="PS51257">
    <property type="entry name" value="PROKAR_LIPOPROTEIN"/>
    <property type="match status" value="1"/>
</dbReference>
<keyword evidence="2" id="KW-0325">Glycoprotein</keyword>
<keyword evidence="1 3" id="KW-0732">Signal</keyword>
<dbReference type="RefSeq" id="WP_013579452.1">
    <property type="nucleotide sequence ID" value="NC_015064.1"/>
</dbReference>
<proteinExistence type="predicted"/>
<dbReference type="KEGG" id="acm:AciX9_1066"/>
<sequence>MTFPLKISLLLPFCLLAAGCSVQSTPTPPTTPVPVPVPPTTSGQIDGKVLAGQQPLSDATIQLFAAGTSGYGTGAVSLLSTPVTTAQDGTFSLIGDYTCPSASSQLYVLATGGNPGLTSSTSNSASVMMAALGPCTLFGSTYTLDPNAYININEVTTVASVYALAAFINPTTLQVGTSSTNATGLTNAFLTVPNLVDISTGQARTATLAANGTVPQSTINSLGNTLDLCIKSNGTGTPCSTLFAAATSTGATAPTNTLQAVLNIATHPASQAAALYQIATTSTSFSPALTAAPNDWTLSVPYKTSNSLQTRVALDADGNVWINNTVSGAVLGRSGPYSSVFKLSNQGAFLSPAIGYFANGFNALSDLAVDPTGNVWLTDSAVSSVYKLSTSGTVLATAQTGISVPNALAIDGAGNAWIANNNGTLAALSNSAVKLPGSPFTGSTLPYPTGMAIDPSSNIWIADYSATLAFGLAAFNNAGTQLPGSPYLDTNLIQTHHIASDSAGNIWLTATQSNTLHKFTPNGVPTQPGGYTGGGLNGPASVAIDGAGNAWVANGADSKSIPHIVEFSNAGLPLSGSTGYASSPVSLIGATPADDLAIDSSGNVWTLPGGYYIIEYIGTATPVATPFSLAIKNNKLAQKP</sequence>
<dbReference type="Gene3D" id="2.40.10.500">
    <property type="match status" value="1"/>
</dbReference>
<dbReference type="SUPFAM" id="SSF63829">
    <property type="entry name" value="Calcium-dependent phosphotriesterase"/>
    <property type="match status" value="1"/>
</dbReference>
<evidence type="ECO:0000256" key="1">
    <source>
        <dbReference type="ARBA" id="ARBA00022729"/>
    </source>
</evidence>
<feature type="chain" id="PRO_5003234123" evidence="3">
    <location>
        <begin position="25"/>
        <end position="640"/>
    </location>
</feature>
<dbReference type="eggNOG" id="COG4257">
    <property type="taxonomic scope" value="Bacteria"/>
</dbReference>
<dbReference type="PANTHER" id="PTHR10680">
    <property type="entry name" value="PEPTIDYL-GLYCINE ALPHA-AMIDATING MONOOXYGENASE"/>
    <property type="match status" value="1"/>
</dbReference>
<evidence type="ECO:0000313" key="5">
    <source>
        <dbReference type="Proteomes" id="UP000000343"/>
    </source>
</evidence>
<evidence type="ECO:0000256" key="2">
    <source>
        <dbReference type="ARBA" id="ARBA00023180"/>
    </source>
</evidence>
<evidence type="ECO:0000256" key="3">
    <source>
        <dbReference type="SAM" id="SignalP"/>
    </source>
</evidence>
<feature type="signal peptide" evidence="3">
    <location>
        <begin position="1"/>
        <end position="24"/>
    </location>
</feature>
<dbReference type="InterPro" id="IPR011042">
    <property type="entry name" value="6-blade_b-propeller_TolB-like"/>
</dbReference>
<dbReference type="AlphaFoldDB" id="E8X2Z5"/>
<dbReference type="PaxDb" id="1198114-AciX9_1066"/>
<dbReference type="STRING" id="1198114.AciX9_1066"/>
<evidence type="ECO:0000313" key="4">
    <source>
        <dbReference type="EMBL" id="ADW68129.1"/>
    </source>
</evidence>
<dbReference type="PANTHER" id="PTHR10680:SF14">
    <property type="entry name" value="PEPTIDYL-GLYCINE ALPHA-AMIDATING MONOOXYGENASE"/>
    <property type="match status" value="1"/>
</dbReference>
<dbReference type="HOGENOM" id="CLU_016729_0_0_0"/>